<protein>
    <submittedName>
        <fullName evidence="1">Cof-like hydrolase</fullName>
    </submittedName>
</protein>
<dbReference type="SFLD" id="SFLDG01140">
    <property type="entry name" value="C2.B:_Phosphomannomutase_and_P"/>
    <property type="match status" value="1"/>
</dbReference>
<dbReference type="SFLD" id="SFLDG01144">
    <property type="entry name" value="C2.B.4:_PGP_Like"/>
    <property type="match status" value="1"/>
</dbReference>
<organism evidence="1 2">
    <name type="scientific">Vagococcus fluvialis bH819</name>
    <dbReference type="NCBI Taxonomy" id="1255619"/>
    <lineage>
        <taxon>Bacteria</taxon>
        <taxon>Bacillati</taxon>
        <taxon>Bacillota</taxon>
        <taxon>Bacilli</taxon>
        <taxon>Lactobacillales</taxon>
        <taxon>Enterococcaceae</taxon>
        <taxon>Vagococcus</taxon>
    </lineage>
</organism>
<dbReference type="AlphaFoldDB" id="A0A1X6WQM0"/>
<dbReference type="Proteomes" id="UP000195918">
    <property type="component" value="Unassembled WGS sequence"/>
</dbReference>
<evidence type="ECO:0000313" key="1">
    <source>
        <dbReference type="EMBL" id="SLM86567.1"/>
    </source>
</evidence>
<dbReference type="EMBL" id="FWFD01000015">
    <property type="protein sequence ID" value="SLM86567.1"/>
    <property type="molecule type" value="Genomic_DNA"/>
</dbReference>
<dbReference type="PROSITE" id="PS01229">
    <property type="entry name" value="COF_2"/>
    <property type="match status" value="1"/>
</dbReference>
<dbReference type="InterPro" id="IPR036412">
    <property type="entry name" value="HAD-like_sf"/>
</dbReference>
<dbReference type="Pfam" id="PF08282">
    <property type="entry name" value="Hydrolase_3"/>
    <property type="match status" value="1"/>
</dbReference>
<dbReference type="CDD" id="cd07516">
    <property type="entry name" value="HAD_Pase"/>
    <property type="match status" value="1"/>
</dbReference>
<dbReference type="InterPro" id="IPR023214">
    <property type="entry name" value="HAD_sf"/>
</dbReference>
<accession>A0A1X6WQM0</accession>
<dbReference type="Gene3D" id="3.30.1240.10">
    <property type="match status" value="1"/>
</dbReference>
<dbReference type="SFLD" id="SFLDS00003">
    <property type="entry name" value="Haloacid_Dehalogenase"/>
    <property type="match status" value="1"/>
</dbReference>
<dbReference type="RefSeq" id="WP_306298136.1">
    <property type="nucleotide sequence ID" value="NZ_FWFD01000015.1"/>
</dbReference>
<keyword evidence="2" id="KW-1185">Reference proteome</keyword>
<dbReference type="NCBIfam" id="TIGR01484">
    <property type="entry name" value="HAD-SF-IIB"/>
    <property type="match status" value="1"/>
</dbReference>
<dbReference type="PANTHER" id="PTHR10000:SF8">
    <property type="entry name" value="HAD SUPERFAMILY HYDROLASE-LIKE, TYPE 3"/>
    <property type="match status" value="1"/>
</dbReference>
<evidence type="ECO:0000313" key="2">
    <source>
        <dbReference type="Proteomes" id="UP000195918"/>
    </source>
</evidence>
<reference evidence="2" key="1">
    <citation type="submission" date="2017-02" db="EMBL/GenBank/DDBJ databases">
        <authorList>
            <person name="Dridi B."/>
        </authorList>
    </citation>
    <scope>NUCLEOTIDE SEQUENCE [LARGE SCALE GENOMIC DNA]</scope>
    <source>
        <strain evidence="2">bH819</strain>
    </source>
</reference>
<dbReference type="InterPro" id="IPR006379">
    <property type="entry name" value="HAD-SF_hydro_IIB"/>
</dbReference>
<keyword evidence="1" id="KW-0378">Hydrolase</keyword>
<sequence>MKAIVLDIDGTLLTSEKKISPLTKEYLIKAQKKGIKLILASGRPTTGMWDISEELEMEKYNGLLVSYNGSKVVDCQSATELFNQPMTMEVGKQVLEHLKQFDVAVMIDKGDYMYVNDVFKGWIDYQGKPLNIIEYEARGGKYKLCEKDDLADFLDTPINKILTAGNPTYLAEVSEQMKNPFKNQLNCVFTAEFYFEFTAQGIDKAKALDTVLSPLGIKRQDIMAFGDGHNDRTMLAYAGMGIAMDNAVDDLKKVADRGTGSNDEEGIVTILKEFL</sequence>
<dbReference type="GO" id="GO:0000287">
    <property type="term" value="F:magnesium ion binding"/>
    <property type="evidence" value="ECO:0007669"/>
    <property type="project" value="TreeGrafter"/>
</dbReference>
<dbReference type="PROSITE" id="PS01228">
    <property type="entry name" value="COF_1"/>
    <property type="match status" value="1"/>
</dbReference>
<dbReference type="NCBIfam" id="TIGR00099">
    <property type="entry name" value="Cof-subfamily"/>
    <property type="match status" value="1"/>
</dbReference>
<name>A0A1X6WQM0_9ENTE</name>
<dbReference type="GO" id="GO:0005829">
    <property type="term" value="C:cytosol"/>
    <property type="evidence" value="ECO:0007669"/>
    <property type="project" value="TreeGrafter"/>
</dbReference>
<dbReference type="SUPFAM" id="SSF56784">
    <property type="entry name" value="HAD-like"/>
    <property type="match status" value="1"/>
</dbReference>
<dbReference type="PANTHER" id="PTHR10000">
    <property type="entry name" value="PHOSPHOSERINE PHOSPHATASE"/>
    <property type="match status" value="1"/>
</dbReference>
<proteinExistence type="predicted"/>
<dbReference type="Gene3D" id="3.40.50.1000">
    <property type="entry name" value="HAD superfamily/HAD-like"/>
    <property type="match status" value="1"/>
</dbReference>
<dbReference type="InterPro" id="IPR000150">
    <property type="entry name" value="Cof"/>
</dbReference>
<gene>
    <name evidence="1" type="ORF">FM121_10770</name>
</gene>
<dbReference type="GO" id="GO:0016791">
    <property type="term" value="F:phosphatase activity"/>
    <property type="evidence" value="ECO:0007669"/>
    <property type="project" value="TreeGrafter"/>
</dbReference>